<dbReference type="InterPro" id="IPR032687">
    <property type="entry name" value="AraC-type_N"/>
</dbReference>
<dbReference type="EMBL" id="CP100390">
    <property type="protein sequence ID" value="UZE95802.1"/>
    <property type="molecule type" value="Genomic_DNA"/>
</dbReference>
<sequence length="334" mass="37862">MYLIRSGAIEGYEKRVYQLGYNPHKILQELGMSSAQLREPEALISYVKVAELLDLTAQVCDDPIFSLKLAEKQTAMAIGELVLSTSQQPTLRESIQFSNQHMRLHARGVHLALEVKGDIAEIHLNFDFTNASGLQQLILLSVAQIYNALSALLGEVNPLLKMDMQTHLQEKDIATLKGYSAHLNVGSTFNGIHYPSVWLDRENKHNDQMLQEHFNKRIQLLESIYPEDLQAQVRYICSNLLSSGECTIDRVSAALNLHPRVLQKRLHSENTSFSQLLQVTRTMTAQQQLLYGSLSILDIALNLGYSEASVFCRNFKKWTGLSPRQWRLKNKKAE</sequence>
<dbReference type="SUPFAM" id="SSF46689">
    <property type="entry name" value="Homeodomain-like"/>
    <property type="match status" value="1"/>
</dbReference>
<dbReference type="InterPro" id="IPR009057">
    <property type="entry name" value="Homeodomain-like_sf"/>
</dbReference>
<feature type="domain" description="HTH araC/xylS-type" evidence="4">
    <location>
        <begin position="230"/>
        <end position="329"/>
    </location>
</feature>
<dbReference type="InterPro" id="IPR020449">
    <property type="entry name" value="Tscrpt_reg_AraC-type_HTH"/>
</dbReference>
<dbReference type="Pfam" id="PF12833">
    <property type="entry name" value="HTH_18"/>
    <property type="match status" value="1"/>
</dbReference>
<evidence type="ECO:0000256" key="2">
    <source>
        <dbReference type="ARBA" id="ARBA00023125"/>
    </source>
</evidence>
<accession>A0ABY6N121</accession>
<protein>
    <submittedName>
        <fullName evidence="5">AraC family transcriptional regulator</fullName>
    </submittedName>
</protein>
<dbReference type="Proteomes" id="UP001163739">
    <property type="component" value="Chromosome"/>
</dbReference>
<dbReference type="PRINTS" id="PR00032">
    <property type="entry name" value="HTHARAC"/>
</dbReference>
<dbReference type="Gene3D" id="1.10.10.60">
    <property type="entry name" value="Homeodomain-like"/>
    <property type="match status" value="1"/>
</dbReference>
<dbReference type="PROSITE" id="PS01124">
    <property type="entry name" value="HTH_ARAC_FAMILY_2"/>
    <property type="match status" value="1"/>
</dbReference>
<dbReference type="Pfam" id="PF12625">
    <property type="entry name" value="Arabinose_bd"/>
    <property type="match status" value="1"/>
</dbReference>
<dbReference type="PANTHER" id="PTHR47894">
    <property type="entry name" value="HTH-TYPE TRANSCRIPTIONAL REGULATOR GADX"/>
    <property type="match status" value="1"/>
</dbReference>
<evidence type="ECO:0000256" key="1">
    <source>
        <dbReference type="ARBA" id="ARBA00023015"/>
    </source>
</evidence>
<reference evidence="5" key="1">
    <citation type="submission" date="2022-06" db="EMBL/GenBank/DDBJ databases">
        <title>Alkalimarinus sp. nov., isolated from gut of a Alitta virens.</title>
        <authorList>
            <person name="Yang A.I."/>
            <person name="Shin N.-R."/>
        </authorList>
    </citation>
    <scope>NUCLEOTIDE SEQUENCE</scope>
    <source>
        <strain evidence="5">A2M4</strain>
    </source>
</reference>
<keyword evidence="3" id="KW-0804">Transcription</keyword>
<evidence type="ECO:0000313" key="5">
    <source>
        <dbReference type="EMBL" id="UZE95802.1"/>
    </source>
</evidence>
<keyword evidence="6" id="KW-1185">Reference proteome</keyword>
<evidence type="ECO:0000259" key="4">
    <source>
        <dbReference type="PROSITE" id="PS01124"/>
    </source>
</evidence>
<dbReference type="PANTHER" id="PTHR47894:SF4">
    <property type="entry name" value="HTH-TYPE TRANSCRIPTIONAL REGULATOR GADX"/>
    <property type="match status" value="1"/>
</dbReference>
<evidence type="ECO:0000256" key="3">
    <source>
        <dbReference type="ARBA" id="ARBA00023163"/>
    </source>
</evidence>
<gene>
    <name evidence="5" type="ORF">NKI27_17360</name>
</gene>
<dbReference type="InterPro" id="IPR018060">
    <property type="entry name" value="HTH_AraC"/>
</dbReference>
<keyword evidence="1" id="KW-0805">Transcription regulation</keyword>
<organism evidence="5 6">
    <name type="scientific">Alkalimarinus alittae</name>
    <dbReference type="NCBI Taxonomy" id="2961619"/>
    <lineage>
        <taxon>Bacteria</taxon>
        <taxon>Pseudomonadati</taxon>
        <taxon>Pseudomonadota</taxon>
        <taxon>Gammaproteobacteria</taxon>
        <taxon>Alteromonadales</taxon>
        <taxon>Alteromonadaceae</taxon>
        <taxon>Alkalimarinus</taxon>
    </lineage>
</organism>
<keyword evidence="2" id="KW-0238">DNA-binding</keyword>
<dbReference type="RefSeq" id="WP_265047292.1">
    <property type="nucleotide sequence ID" value="NZ_CP100390.1"/>
</dbReference>
<evidence type="ECO:0000313" key="6">
    <source>
        <dbReference type="Proteomes" id="UP001163739"/>
    </source>
</evidence>
<name>A0ABY6N121_9ALTE</name>
<proteinExistence type="predicted"/>
<dbReference type="SMART" id="SM00342">
    <property type="entry name" value="HTH_ARAC"/>
    <property type="match status" value="1"/>
</dbReference>